<accession>A0ABU8UME2</accession>
<protein>
    <submittedName>
        <fullName evidence="3">Uncharacterized protein</fullName>
    </submittedName>
</protein>
<keyword evidence="2" id="KW-1133">Transmembrane helix</keyword>
<name>A0ABU8UME2_9ACTN</name>
<evidence type="ECO:0000313" key="4">
    <source>
        <dbReference type="Proteomes" id="UP001376459"/>
    </source>
</evidence>
<keyword evidence="2" id="KW-0472">Membrane</keyword>
<evidence type="ECO:0000313" key="3">
    <source>
        <dbReference type="EMBL" id="MEJ8669506.1"/>
    </source>
</evidence>
<feature type="transmembrane region" description="Helical" evidence="2">
    <location>
        <begin position="12"/>
        <end position="32"/>
    </location>
</feature>
<feature type="region of interest" description="Disordered" evidence="1">
    <location>
        <begin position="72"/>
        <end position="103"/>
    </location>
</feature>
<feature type="compositionally biased region" description="Basic residues" evidence="1">
    <location>
        <begin position="72"/>
        <end position="93"/>
    </location>
</feature>
<dbReference type="EMBL" id="JBBKAK010000001">
    <property type="protein sequence ID" value="MEJ8669506.1"/>
    <property type="molecule type" value="Genomic_DNA"/>
</dbReference>
<dbReference type="Proteomes" id="UP001376459">
    <property type="component" value="Unassembled WGS sequence"/>
</dbReference>
<gene>
    <name evidence="3" type="ORF">WKI71_17005</name>
</gene>
<evidence type="ECO:0000256" key="1">
    <source>
        <dbReference type="SAM" id="MobiDB-lite"/>
    </source>
</evidence>
<evidence type="ECO:0000256" key="2">
    <source>
        <dbReference type="SAM" id="Phobius"/>
    </source>
</evidence>
<comment type="caution">
    <text evidence="3">The sequence shown here is derived from an EMBL/GenBank/DDBJ whole genome shotgun (WGS) entry which is preliminary data.</text>
</comment>
<organism evidence="3 4">
    <name type="scientific">Streptomyces machairae</name>
    <dbReference type="NCBI Taxonomy" id="3134109"/>
    <lineage>
        <taxon>Bacteria</taxon>
        <taxon>Bacillati</taxon>
        <taxon>Actinomycetota</taxon>
        <taxon>Actinomycetes</taxon>
        <taxon>Kitasatosporales</taxon>
        <taxon>Streptomycetaceae</taxon>
        <taxon>Streptomyces</taxon>
    </lineage>
</organism>
<keyword evidence="2" id="KW-0812">Transmembrane</keyword>
<sequence>MLGIISGLGGAFGYALTLTAWGQWLVLTRIWLPLTGRLPWSVITFLEDAYQRGVLRQAGAVYQFRHARLQHHLARRHRDRPRHRDRRGQRRRSGFHDDFIASP</sequence>
<keyword evidence="4" id="KW-1185">Reference proteome</keyword>
<reference evidence="3 4" key="1">
    <citation type="submission" date="2024-03" db="EMBL/GenBank/DDBJ databases">
        <title>Novel Streptomyces species of biotechnological and ecological value are a feature of Machair soil.</title>
        <authorList>
            <person name="Prole J.R."/>
            <person name="Goodfellow M."/>
            <person name="Allenby N."/>
            <person name="Ward A.C."/>
        </authorList>
    </citation>
    <scope>NUCLEOTIDE SEQUENCE [LARGE SCALE GENOMIC DNA]</scope>
    <source>
        <strain evidence="3 4">MS1.AVA.1</strain>
    </source>
</reference>
<proteinExistence type="predicted"/>
<feature type="compositionally biased region" description="Basic and acidic residues" evidence="1">
    <location>
        <begin position="94"/>
        <end position="103"/>
    </location>
</feature>